<keyword evidence="16" id="KW-1185">Reference proteome</keyword>
<dbReference type="GO" id="GO:0043590">
    <property type="term" value="C:bacterial nucleoid"/>
    <property type="evidence" value="ECO:0007669"/>
    <property type="project" value="TreeGrafter"/>
</dbReference>
<dbReference type="GO" id="GO:0003677">
    <property type="term" value="F:DNA binding"/>
    <property type="evidence" value="ECO:0007669"/>
    <property type="project" value="UniProtKB-KW"/>
</dbReference>
<dbReference type="SUPFAM" id="SSF52540">
    <property type="entry name" value="P-loop containing nucleoside triphosphate hydrolases"/>
    <property type="match status" value="2"/>
</dbReference>
<dbReference type="HOGENOM" id="CLU_002862_0_0_6"/>
<keyword evidence="7" id="KW-0413">Isomerase</keyword>
<evidence type="ECO:0000256" key="9">
    <source>
        <dbReference type="ARBA" id="ARBA00034808"/>
    </source>
</evidence>
<dbReference type="InterPro" id="IPR014001">
    <property type="entry name" value="Helicase_ATP-bd"/>
</dbReference>
<feature type="domain" description="UvrD-like helicase ATP-binding" evidence="14">
    <location>
        <begin position="1163"/>
        <end position="1384"/>
    </location>
</feature>
<dbReference type="Pfam" id="PF13361">
    <property type="entry name" value="UvrD_C"/>
    <property type="match status" value="1"/>
</dbReference>
<feature type="domain" description="Helicase ATP-binding" evidence="12">
    <location>
        <begin position="352"/>
        <end position="532"/>
    </location>
</feature>
<dbReference type="KEGG" id="tmb:Thimo_0334"/>
<evidence type="ECO:0000256" key="6">
    <source>
        <dbReference type="ARBA" id="ARBA00023125"/>
    </source>
</evidence>
<dbReference type="InterPro" id="IPR027417">
    <property type="entry name" value="P-loop_NTPase"/>
</dbReference>
<dbReference type="EC" id="5.6.2.4" evidence="9"/>
<dbReference type="Pfam" id="PF00270">
    <property type="entry name" value="DEAD"/>
    <property type="match status" value="1"/>
</dbReference>
<dbReference type="Gene3D" id="3.30.420.10">
    <property type="entry name" value="Ribonuclease H-like superfamily/Ribonuclease H"/>
    <property type="match status" value="1"/>
</dbReference>
<dbReference type="OrthoDB" id="9760034at2"/>
<sequence length="1792" mass="198197">MRRGRHRVRLGQASLTGSRHPQGADAARAATGAVSGHNRSVDTRLGDLLSRALVLDLEVGADGALHKIGALRGGAEFRRPGRFDERTALAELERFAGDAPFVLGHNLLGHDLPVLRARAPGLGLLARPVIDTLFLSPLAFPENPYHRLVKDYKLVSTSVSDPVADCRLAAQVFREQWAELDRRARSGREDDQDRLALYRFCFFGATDLELAPTGGQGIARVFAELGAPLLTVPEVLAVLDRLWTGRVCRTVARAQALRYLGEARLRPPLAYAIAWLQVAGARSVLPPWVRHQFPAVVELLHDLRDVPCGMPDCAWCGETHDPLAQLRRQFGLDAFRPVPSAPGGGSLQAAVVAHGMGDRSLLAILPTGGGKSLCFQLPALTRYLRRGQLTLVISPLQALMKDQVDNLARRTGTAAAAALYGSLTGPERGDVLERVRLGEVAILYVSPEQLRNRSLRRVLEAREIGAWVFDEAHCLSKWGHDFRPDYIYAARFIRELAEVQGVPVPPVACFTATAKPDVIAEILGHFNNELGLTLKRFEGGVERDNLSFEIRLARPQEKEAQLQGLLKEHLGGPGVRDGAGDAAAIVYAAKRKGTEELADCLARQGWAVAAFHAGLPAPEKRRIQDAFVAGQLQVICATNAFGMGVDKEDVRLVVHAEIPGSLENYLQEAGRAGRDQAPAACVLLYCEQDIEDQFRLAARSALTRADIAEILRGLRRARRDGEDCVVLTAGELLRDADLRIGFDAAENDADTRVRTAIAWLERAGLVERNENRTRVFDGRPAVPDLDTARRRIDGLDISAERRARWLAVLEALLECDPDEGLSTDDLAMLPVFRAAEGRPNERAAIWDRGATAGQRVLRTLHDMAEARLLQRGPQLSAFVRYKVRSPSAKILAQVCGVEQAMLEVLREEAPDADDGGWYPLSLRRLNQHLRDDKVDSNPELLRTLLASLARDGQGLAASRGSLELRQVERDHYRMRLHRDWAKLAETALRRQAVAEVVLATLIAKIPDGEPPNGERLVGFGTDELTAALAKRQGQVGHLTDPLAAVERGLLFLHEHGAISLQSGVAVFRQAMTIRIPPEAKGRYYTKGHFAPLAQHYAERIFQIHVMEAYARLGLERITRAIELVIAYFALDHRSFANKYFADRREMLERATTAESFRRIVDALDNPEQIAIVAAEPEANRLVLAGPGSGKTRVIVHRCAYLLRVRRVDPRSILILCYNRSAALELRRRLAALVDADARGVTIQTYHGFAMRLTGTSFAERAQQGQGGDDGFAGLIEAALDLLEGRADWPGIEADGLRERLLAGYRHILVDEYQDIDAQQYRLVAAIAGRTLAEDADAARLTLLAVGDDDQNIYAFRGASIEFIRRFEADYQARTHHLIENYRSSAHICAAAHALIAHNRERMKTGQRIGVDRRRRADPPGGRWSDLDPHGRGRVEVLEVADPGRQAAAFVERLRRLKSLGGSAWADFAVLAFRRRALQPIRAACEAAGVTVAWRDDLPPLSRVREIARFLDRLADLGHGEIAVAELRCWLPAAESPWRAILVDLIDDWREEAGDAPSAASRCLEFCYESLGELRNDRRLGDGVLFSTLHGAKGLEFPHVLIADDRLPARAQTDAEEWRRLYYVGMTRARETLALGCLPGGSGPRSEAIAGDWLLRTSVAIEPPPEEVLRRRYQLLTPADIDLGYAGRKAPDDPIHARLAAVVTGDRLKVVARDGALLLRDEQGAAIARLSRKATDEWRARLERIEAVRVVAMMRRRRDDGEGDFRTACRSPQWEYPLVELVWRSDDGDRSED</sequence>
<keyword evidence="5 10" id="KW-0067">ATP-binding</keyword>
<dbReference type="GO" id="GO:0030894">
    <property type="term" value="C:replisome"/>
    <property type="evidence" value="ECO:0007669"/>
    <property type="project" value="TreeGrafter"/>
</dbReference>
<evidence type="ECO:0000256" key="4">
    <source>
        <dbReference type="ARBA" id="ARBA00022806"/>
    </source>
</evidence>
<evidence type="ECO:0000259" key="14">
    <source>
        <dbReference type="PROSITE" id="PS51198"/>
    </source>
</evidence>
<evidence type="ECO:0000256" key="5">
    <source>
        <dbReference type="ARBA" id="ARBA00022840"/>
    </source>
</evidence>
<dbReference type="GO" id="GO:0009378">
    <property type="term" value="F:four-way junction helicase activity"/>
    <property type="evidence" value="ECO:0007669"/>
    <property type="project" value="TreeGrafter"/>
</dbReference>
<accession>L0GV77</accession>
<evidence type="ECO:0000256" key="3">
    <source>
        <dbReference type="ARBA" id="ARBA00022801"/>
    </source>
</evidence>
<dbReference type="GO" id="GO:0006281">
    <property type="term" value="P:DNA repair"/>
    <property type="evidence" value="ECO:0007669"/>
    <property type="project" value="TreeGrafter"/>
</dbReference>
<protein>
    <recommendedName>
        <fullName evidence="9">DNA 3'-5' helicase</fullName>
        <ecNumber evidence="9">5.6.2.4</ecNumber>
    </recommendedName>
</protein>
<dbReference type="GO" id="GO:0005737">
    <property type="term" value="C:cytoplasm"/>
    <property type="evidence" value="ECO:0007669"/>
    <property type="project" value="TreeGrafter"/>
</dbReference>
<dbReference type="GO" id="GO:0006310">
    <property type="term" value="P:DNA recombination"/>
    <property type="evidence" value="ECO:0007669"/>
    <property type="project" value="InterPro"/>
</dbReference>
<reference evidence="15 16" key="1">
    <citation type="submission" date="2011-09" db="EMBL/GenBank/DDBJ databases">
        <title>Complete sequence of chromosome of Thioflavicoccus mobilis 8321.</title>
        <authorList>
            <consortium name="US DOE Joint Genome Institute"/>
            <person name="Lucas S."/>
            <person name="Han J."/>
            <person name="Lapidus A."/>
            <person name="Cheng J.-F."/>
            <person name="Goodwin L."/>
            <person name="Pitluck S."/>
            <person name="Peters L."/>
            <person name="Ovchinnikova G."/>
            <person name="Lu M."/>
            <person name="Detter J.C."/>
            <person name="Han C."/>
            <person name="Tapia R."/>
            <person name="Land M."/>
            <person name="Hauser L."/>
            <person name="Kyrpides N."/>
            <person name="Ivanova N."/>
            <person name="Pagani I."/>
            <person name="Vogl K."/>
            <person name="Liu Z."/>
            <person name="Imhoff J."/>
            <person name="Thiel V."/>
            <person name="Frigaard N.-U."/>
            <person name="Bryant D."/>
            <person name="Woyke T."/>
        </authorList>
    </citation>
    <scope>NUCLEOTIDE SEQUENCE [LARGE SCALE GENOMIC DNA]</scope>
    <source>
        <strain evidence="15 16">8321</strain>
    </source>
</reference>
<dbReference type="InterPro" id="IPR001650">
    <property type="entry name" value="Helicase_C-like"/>
</dbReference>
<evidence type="ECO:0000313" key="16">
    <source>
        <dbReference type="Proteomes" id="UP000010816"/>
    </source>
</evidence>
<dbReference type="EMBL" id="CP003051">
    <property type="protein sequence ID" value="AGA89204.1"/>
    <property type="molecule type" value="Genomic_DNA"/>
</dbReference>
<keyword evidence="6" id="KW-0238">DNA-binding</keyword>
<dbReference type="Gene3D" id="3.40.50.300">
    <property type="entry name" value="P-loop containing nucleotide triphosphate hydrolases"/>
    <property type="match status" value="5"/>
</dbReference>
<dbReference type="InterPro" id="IPR012337">
    <property type="entry name" value="RNaseH-like_sf"/>
</dbReference>
<evidence type="ECO:0000256" key="1">
    <source>
        <dbReference type="ARBA" id="ARBA00005446"/>
    </source>
</evidence>
<dbReference type="eggNOG" id="COG0514">
    <property type="taxonomic scope" value="Bacteria"/>
</dbReference>
<dbReference type="GO" id="GO:0005524">
    <property type="term" value="F:ATP binding"/>
    <property type="evidence" value="ECO:0007669"/>
    <property type="project" value="UniProtKB-UniRule"/>
</dbReference>
<dbReference type="GO" id="GO:0043138">
    <property type="term" value="F:3'-5' DNA helicase activity"/>
    <property type="evidence" value="ECO:0007669"/>
    <property type="project" value="UniProtKB-EC"/>
</dbReference>
<feature type="domain" description="Helicase C-terminal" evidence="13">
    <location>
        <begin position="561"/>
        <end position="733"/>
    </location>
</feature>
<evidence type="ECO:0000313" key="15">
    <source>
        <dbReference type="EMBL" id="AGA89204.1"/>
    </source>
</evidence>
<comment type="similarity">
    <text evidence="1">Belongs to the helicase family. RecQ subfamily.</text>
</comment>
<dbReference type="STRING" id="765912.Thimo_0334"/>
<organism evidence="15 16">
    <name type="scientific">Thioflavicoccus mobilis 8321</name>
    <dbReference type="NCBI Taxonomy" id="765912"/>
    <lineage>
        <taxon>Bacteria</taxon>
        <taxon>Pseudomonadati</taxon>
        <taxon>Pseudomonadota</taxon>
        <taxon>Gammaproteobacteria</taxon>
        <taxon>Chromatiales</taxon>
        <taxon>Chromatiaceae</taxon>
        <taxon>Thioflavicoccus</taxon>
    </lineage>
</organism>
<dbReference type="PROSITE" id="PS51198">
    <property type="entry name" value="UVRD_HELICASE_ATP_BIND"/>
    <property type="match status" value="1"/>
</dbReference>
<proteinExistence type="inferred from homology"/>
<dbReference type="InterPro" id="IPR014017">
    <property type="entry name" value="DNA_helicase_UvrD-like_C"/>
</dbReference>
<dbReference type="InterPro" id="IPR014016">
    <property type="entry name" value="UvrD-like_ATP-bd"/>
</dbReference>
<dbReference type="NCBIfam" id="TIGR00614">
    <property type="entry name" value="recQ_fam"/>
    <property type="match status" value="1"/>
</dbReference>
<dbReference type="SUPFAM" id="SSF53098">
    <property type="entry name" value="Ribonuclease H-like"/>
    <property type="match status" value="1"/>
</dbReference>
<dbReference type="InterPro" id="IPR004589">
    <property type="entry name" value="DNA_helicase_ATP-dep_RecQ"/>
</dbReference>
<name>L0GV77_9GAMM</name>
<gene>
    <name evidence="15" type="ORF">Thimo_0334</name>
</gene>
<dbReference type="SMART" id="SM00490">
    <property type="entry name" value="HELICc"/>
    <property type="match status" value="1"/>
</dbReference>
<keyword evidence="3 10" id="KW-0378">Hydrolase</keyword>
<evidence type="ECO:0000256" key="2">
    <source>
        <dbReference type="ARBA" id="ARBA00022741"/>
    </source>
</evidence>
<dbReference type="GO" id="GO:0016787">
    <property type="term" value="F:hydrolase activity"/>
    <property type="evidence" value="ECO:0007669"/>
    <property type="project" value="UniProtKB-UniRule"/>
</dbReference>
<dbReference type="PROSITE" id="PS51194">
    <property type="entry name" value="HELICASE_CTER"/>
    <property type="match status" value="1"/>
</dbReference>
<comment type="catalytic activity">
    <reaction evidence="8">
        <text>Couples ATP hydrolysis with the unwinding of duplex DNA by translocating in the 3'-5' direction.</text>
        <dbReference type="EC" id="5.6.2.4"/>
    </reaction>
</comment>
<evidence type="ECO:0000256" key="7">
    <source>
        <dbReference type="ARBA" id="ARBA00023235"/>
    </source>
</evidence>
<evidence type="ECO:0000256" key="11">
    <source>
        <dbReference type="SAM" id="MobiDB-lite"/>
    </source>
</evidence>
<feature type="compositionally biased region" description="Low complexity" evidence="11">
    <location>
        <begin position="24"/>
        <end position="33"/>
    </location>
</feature>
<evidence type="ECO:0000256" key="8">
    <source>
        <dbReference type="ARBA" id="ARBA00034617"/>
    </source>
</evidence>
<evidence type="ECO:0000256" key="10">
    <source>
        <dbReference type="PROSITE-ProRule" id="PRU00560"/>
    </source>
</evidence>
<dbReference type="PROSITE" id="PS51192">
    <property type="entry name" value="HELICASE_ATP_BIND_1"/>
    <property type="match status" value="1"/>
</dbReference>
<dbReference type="PANTHER" id="PTHR13710">
    <property type="entry name" value="DNA HELICASE RECQ FAMILY MEMBER"/>
    <property type="match status" value="1"/>
</dbReference>
<evidence type="ECO:0000259" key="12">
    <source>
        <dbReference type="PROSITE" id="PS51192"/>
    </source>
</evidence>
<dbReference type="Pfam" id="PF00271">
    <property type="entry name" value="Helicase_C"/>
    <property type="match status" value="1"/>
</dbReference>
<dbReference type="SMART" id="SM00487">
    <property type="entry name" value="DEXDc"/>
    <property type="match status" value="2"/>
</dbReference>
<dbReference type="InterPro" id="IPR036397">
    <property type="entry name" value="RNaseH_sf"/>
</dbReference>
<dbReference type="eggNOG" id="COG0847">
    <property type="taxonomic scope" value="Bacteria"/>
</dbReference>
<dbReference type="Proteomes" id="UP000010816">
    <property type="component" value="Chromosome"/>
</dbReference>
<dbReference type="PATRIC" id="fig|765912.4.peg.332"/>
<dbReference type="Pfam" id="PF13245">
    <property type="entry name" value="AAA_19"/>
    <property type="match status" value="1"/>
</dbReference>
<evidence type="ECO:0000259" key="13">
    <source>
        <dbReference type="PROSITE" id="PS51194"/>
    </source>
</evidence>
<feature type="binding site" evidence="10">
    <location>
        <begin position="1184"/>
        <end position="1191"/>
    </location>
    <ligand>
        <name>ATP</name>
        <dbReference type="ChEBI" id="CHEBI:30616"/>
    </ligand>
</feature>
<dbReference type="PANTHER" id="PTHR13710:SF105">
    <property type="entry name" value="ATP-DEPENDENT DNA HELICASE Q1"/>
    <property type="match status" value="1"/>
</dbReference>
<feature type="region of interest" description="Disordered" evidence="11">
    <location>
        <begin position="1"/>
        <end position="35"/>
    </location>
</feature>
<dbReference type="CDD" id="cd17932">
    <property type="entry name" value="DEXQc_UvrD"/>
    <property type="match status" value="1"/>
</dbReference>
<dbReference type="eggNOG" id="COG0210">
    <property type="taxonomic scope" value="Bacteria"/>
</dbReference>
<keyword evidence="4 10" id="KW-0347">Helicase</keyword>
<keyword evidence="2 10" id="KW-0547">Nucleotide-binding</keyword>
<dbReference type="InterPro" id="IPR011545">
    <property type="entry name" value="DEAD/DEAH_box_helicase_dom"/>
</dbReference>